<organism evidence="8 9">
    <name type="scientific">Macrostomum lignano</name>
    <dbReference type="NCBI Taxonomy" id="282301"/>
    <lineage>
        <taxon>Eukaryota</taxon>
        <taxon>Metazoa</taxon>
        <taxon>Spiralia</taxon>
        <taxon>Lophotrochozoa</taxon>
        <taxon>Platyhelminthes</taxon>
        <taxon>Rhabditophora</taxon>
        <taxon>Macrostomorpha</taxon>
        <taxon>Macrostomida</taxon>
        <taxon>Macrostomidae</taxon>
        <taxon>Macrostomum</taxon>
    </lineage>
</organism>
<keyword evidence="4" id="KW-0325">Glycoprotein</keyword>
<accession>A0A1I8GAU0</accession>
<keyword evidence="2" id="KW-0964">Secreted</keyword>
<dbReference type="PANTHER" id="PTHR14905">
    <property type="entry name" value="NG37"/>
    <property type="match status" value="1"/>
</dbReference>
<evidence type="ECO:0000313" key="8">
    <source>
        <dbReference type="Proteomes" id="UP000095280"/>
    </source>
</evidence>
<feature type="domain" description="Hemicentin/VWA7 galactose-binding" evidence="6">
    <location>
        <begin position="210"/>
        <end position="289"/>
    </location>
</feature>
<dbReference type="InterPro" id="IPR056475">
    <property type="entry name" value="GBD_Hemicentin/VWA7"/>
</dbReference>
<evidence type="ECO:0000256" key="1">
    <source>
        <dbReference type="ARBA" id="ARBA00004613"/>
    </source>
</evidence>
<protein>
    <submittedName>
        <fullName evidence="9">VWFA domain-containing protein</fullName>
    </submittedName>
</protein>
<evidence type="ECO:0000313" key="9">
    <source>
        <dbReference type="WBParaSite" id="maker-uti_cns_0001376-snap-gene-0.7-mRNA-1"/>
    </source>
</evidence>
<comment type="subcellular location">
    <subcellularLocation>
        <location evidence="1">Secreted</location>
    </subcellularLocation>
</comment>
<reference evidence="9" key="1">
    <citation type="submission" date="2016-11" db="UniProtKB">
        <authorList>
            <consortium name="WormBaseParasite"/>
        </authorList>
    </citation>
    <scope>IDENTIFICATION</scope>
</reference>
<dbReference type="SUPFAM" id="SSF53300">
    <property type="entry name" value="vWA-like"/>
    <property type="match status" value="1"/>
</dbReference>
<dbReference type="Gene3D" id="3.40.50.410">
    <property type="entry name" value="von Willebrand factor, type A domain"/>
    <property type="match status" value="1"/>
</dbReference>
<keyword evidence="3 5" id="KW-0732">Signal</keyword>
<dbReference type="Pfam" id="PF23560">
    <property type="entry name" value="GBD_Hemicentin"/>
    <property type="match status" value="1"/>
</dbReference>
<dbReference type="WBParaSite" id="maker-uti_cns_0001376-snap-gene-0.7-mRNA-1">
    <property type="protein sequence ID" value="maker-uti_cns_0001376-snap-gene-0.7-mRNA-1"/>
    <property type="gene ID" value="maker-uti_cns_0001376-snap-gene-0.7"/>
</dbReference>
<evidence type="ECO:0000259" key="7">
    <source>
        <dbReference type="Pfam" id="PF25106"/>
    </source>
</evidence>
<dbReference type="InterPro" id="IPR056861">
    <property type="entry name" value="HMCN1-like_VWA"/>
</dbReference>
<feature type="chain" id="PRO_5009319294" evidence="5">
    <location>
        <begin position="21"/>
        <end position="292"/>
    </location>
</feature>
<feature type="domain" description="Hemicentin-1-like von Willebrand factor A" evidence="7">
    <location>
        <begin position="33"/>
        <end position="192"/>
    </location>
</feature>
<dbReference type="AlphaFoldDB" id="A0A1I8GAU0"/>
<proteinExistence type="predicted"/>
<evidence type="ECO:0000259" key="6">
    <source>
        <dbReference type="Pfam" id="PF23560"/>
    </source>
</evidence>
<dbReference type="InterPro" id="IPR052577">
    <property type="entry name" value="VWA7"/>
</dbReference>
<dbReference type="PANTHER" id="PTHR14905:SF7">
    <property type="entry name" value="VON WILLEBRAND FACTOR A DOMAIN-CONTAINING PROTEIN 7"/>
    <property type="match status" value="1"/>
</dbReference>
<keyword evidence="8" id="KW-1185">Reference proteome</keyword>
<dbReference type="InterPro" id="IPR036465">
    <property type="entry name" value="vWFA_dom_sf"/>
</dbReference>
<dbReference type="Proteomes" id="UP000095280">
    <property type="component" value="Unplaced"/>
</dbReference>
<evidence type="ECO:0000256" key="4">
    <source>
        <dbReference type="ARBA" id="ARBA00023180"/>
    </source>
</evidence>
<dbReference type="GO" id="GO:0005576">
    <property type="term" value="C:extracellular region"/>
    <property type="evidence" value="ECO:0007669"/>
    <property type="project" value="UniProtKB-SubCell"/>
</dbReference>
<evidence type="ECO:0000256" key="5">
    <source>
        <dbReference type="SAM" id="SignalP"/>
    </source>
</evidence>
<dbReference type="Pfam" id="PF25106">
    <property type="entry name" value="VWA_4"/>
    <property type="match status" value="1"/>
</dbReference>
<evidence type="ECO:0000256" key="2">
    <source>
        <dbReference type="ARBA" id="ARBA00022525"/>
    </source>
</evidence>
<name>A0A1I8GAU0_9PLAT</name>
<evidence type="ECO:0000256" key="3">
    <source>
        <dbReference type="ARBA" id="ARBA00022729"/>
    </source>
</evidence>
<feature type="signal peptide" evidence="5">
    <location>
        <begin position="1"/>
        <end position="20"/>
    </location>
</feature>
<sequence length="292" mass="31479">MILLFLLAALACCPTALVAAQDAASGLAPNRTSLAIVFDTTGSMKDDLNGVKRGAHRILETEITKNKIANFILVEVNEPVVSRARVTTNPRDFQDMIDDIFVQGGGDCPESTVLGIKYALEAALPHSYIYVFTDASAKDPHLTNEVLDLIMKKESQVVFVLTGDCGDQGSAAYQAYQKISQASSGILIRIQKNEVFDIMNLVKVAVTLEKVNILNVDKELADDNNIYDIPVDTTIKQLTISVSGQGAKIESLQDPTGAAVDGAYNMTLPNVDIKSLSQPVAGHWTLKVSPPM</sequence>